<proteinExistence type="predicted"/>
<sequence>MARHPPVAQRRTWEPNTAYKSNLVAQDMFLKLDIVLMQHSVSASHQSASNFHDPSSLILYNVQIQRW</sequence>
<comment type="caution">
    <text evidence="1">The sequence shown here is derived from an EMBL/GenBank/DDBJ whole genome shotgun (WGS) entry which is preliminary data.</text>
</comment>
<gene>
    <name evidence="1" type="ORF">C4D60_Mb10t27050</name>
</gene>
<accession>A0A4S8J037</accession>
<reference evidence="1 2" key="1">
    <citation type="journal article" date="2019" name="Nat. Plants">
        <title>Genome sequencing of Musa balbisiana reveals subgenome evolution and function divergence in polyploid bananas.</title>
        <authorList>
            <person name="Yao X."/>
        </authorList>
    </citation>
    <scope>NUCLEOTIDE SEQUENCE [LARGE SCALE GENOMIC DNA]</scope>
    <source>
        <strain evidence="2">cv. DH-PKW</strain>
        <tissue evidence="1">Leaves</tissue>
    </source>
</reference>
<evidence type="ECO:0000313" key="1">
    <source>
        <dbReference type="EMBL" id="THU54620.1"/>
    </source>
</evidence>
<dbReference type="EMBL" id="PYDT01000008">
    <property type="protein sequence ID" value="THU54620.1"/>
    <property type="molecule type" value="Genomic_DNA"/>
</dbReference>
<evidence type="ECO:0000313" key="2">
    <source>
        <dbReference type="Proteomes" id="UP000317650"/>
    </source>
</evidence>
<protein>
    <submittedName>
        <fullName evidence="1">Uncharacterized protein</fullName>
    </submittedName>
</protein>
<keyword evidence="2" id="KW-1185">Reference proteome</keyword>
<dbReference type="Proteomes" id="UP000317650">
    <property type="component" value="Chromosome 10"/>
</dbReference>
<dbReference type="AlphaFoldDB" id="A0A4S8J037"/>
<organism evidence="1 2">
    <name type="scientific">Musa balbisiana</name>
    <name type="common">Banana</name>
    <dbReference type="NCBI Taxonomy" id="52838"/>
    <lineage>
        <taxon>Eukaryota</taxon>
        <taxon>Viridiplantae</taxon>
        <taxon>Streptophyta</taxon>
        <taxon>Embryophyta</taxon>
        <taxon>Tracheophyta</taxon>
        <taxon>Spermatophyta</taxon>
        <taxon>Magnoliopsida</taxon>
        <taxon>Liliopsida</taxon>
        <taxon>Zingiberales</taxon>
        <taxon>Musaceae</taxon>
        <taxon>Musa</taxon>
    </lineage>
</organism>
<name>A0A4S8J037_MUSBA</name>